<proteinExistence type="predicted"/>
<accession>A0A6I4UW28</accession>
<dbReference type="AlphaFoldDB" id="A0A6I4UW28"/>
<evidence type="ECO:0000313" key="2">
    <source>
        <dbReference type="Proteomes" id="UP000469159"/>
    </source>
</evidence>
<dbReference type="InterPro" id="IPR015421">
    <property type="entry name" value="PyrdxlP-dep_Trfase_major"/>
</dbReference>
<name>A0A6I4UW28_9SPHN</name>
<dbReference type="Gene3D" id="3.40.640.10">
    <property type="entry name" value="Type I PLP-dependent aspartate aminotransferase-like (Major domain)"/>
    <property type="match status" value="1"/>
</dbReference>
<reference evidence="1 2" key="1">
    <citation type="submission" date="2019-12" db="EMBL/GenBank/DDBJ databases">
        <title>Genomic-based taxomic classification of the family Erythrobacteraceae.</title>
        <authorList>
            <person name="Xu L."/>
        </authorList>
    </citation>
    <scope>NUCLEOTIDE SEQUENCE [LARGE SCALE GENOMIC DNA]</scope>
    <source>
        <strain evidence="1 2">MCCC 1K02066</strain>
    </source>
</reference>
<evidence type="ECO:0000313" key="1">
    <source>
        <dbReference type="EMBL" id="MXP41647.1"/>
    </source>
</evidence>
<sequence>MLTSGGDRRIWVRPGENTNQYGASPFARSTLGYASSTANDISLAAFQHLERIVAAWPSGFLLDQAAYRDRLDHARSRMRAAWDLRADTDIVFAPSGTDLEYVALALAGARARGPVTGILLGKDEVGSGCVHSAAGRYFAGETALRKRVAAGTPIEGLAQTTLRDLPIRDEQGIPLSSRAVAAGIARIAGEEIAAGRHPLVHVVYGSKTGLVLPDLKQLEELVSAFGPRATFVVDACQVRIEGARLRRLIALGCIVMLTGSKFIGGPPFSGFALVPAELAPAQRLPAGLATVFRRAEWPTHWHGCEHLPATVNPGLLLRIEAALFELERFTAIAPNARERVIAAFGAAVHGLAERLGARLVAPSFGGPELHLSTLATLDLSPLPTSPDLALARRWHRVLAARGLRLGQPVKCVHRADGEWAGTLRIGLSMPLIAELAGLPPGTLETRLQGDMLQVSEVIEAAQRPVVA</sequence>
<comment type="caution">
    <text evidence="1">The sequence shown here is derived from an EMBL/GenBank/DDBJ whole genome shotgun (WGS) entry which is preliminary data.</text>
</comment>
<dbReference type="OrthoDB" id="8556864at2"/>
<evidence type="ECO:0008006" key="3">
    <source>
        <dbReference type="Google" id="ProtNLM"/>
    </source>
</evidence>
<keyword evidence="2" id="KW-1185">Reference proteome</keyword>
<gene>
    <name evidence="1" type="ORF">GRI75_08325</name>
</gene>
<dbReference type="EMBL" id="WTYK01000004">
    <property type="protein sequence ID" value="MXP41647.1"/>
    <property type="molecule type" value="Genomic_DNA"/>
</dbReference>
<dbReference type="RefSeq" id="WP_160746500.1">
    <property type="nucleotide sequence ID" value="NZ_WTYK01000004.1"/>
</dbReference>
<dbReference type="InterPro" id="IPR015424">
    <property type="entry name" value="PyrdxlP-dep_Trfase"/>
</dbReference>
<dbReference type="SUPFAM" id="SSF53383">
    <property type="entry name" value="PLP-dependent transferases"/>
    <property type="match status" value="1"/>
</dbReference>
<dbReference type="Proteomes" id="UP000469159">
    <property type="component" value="Unassembled WGS sequence"/>
</dbReference>
<organism evidence="1 2">
    <name type="scientific">Croceibacterium soli</name>
    <dbReference type="NCBI Taxonomy" id="1739690"/>
    <lineage>
        <taxon>Bacteria</taxon>
        <taxon>Pseudomonadati</taxon>
        <taxon>Pseudomonadota</taxon>
        <taxon>Alphaproteobacteria</taxon>
        <taxon>Sphingomonadales</taxon>
        <taxon>Erythrobacteraceae</taxon>
        <taxon>Croceibacterium</taxon>
    </lineage>
</organism>
<protein>
    <recommendedName>
        <fullName evidence="3">Aminotransferase class V-fold PLP-dependent enzyme</fullName>
    </recommendedName>
</protein>